<dbReference type="STRING" id="500610.SAMN02799615_02354"/>
<dbReference type="Pfam" id="PF14341">
    <property type="entry name" value="PilX_N"/>
    <property type="match status" value="1"/>
</dbReference>
<evidence type="ECO:0000259" key="2">
    <source>
        <dbReference type="Pfam" id="PF14341"/>
    </source>
</evidence>
<feature type="domain" description="PilX/PilW C-terminal" evidence="1">
    <location>
        <begin position="145"/>
        <end position="197"/>
    </location>
</feature>
<dbReference type="Pfam" id="PF13681">
    <property type="entry name" value="PilX"/>
    <property type="match status" value="1"/>
</dbReference>
<dbReference type="EMBL" id="FONH01000007">
    <property type="protein sequence ID" value="SFF08034.1"/>
    <property type="molecule type" value="Genomic_DNA"/>
</dbReference>
<gene>
    <name evidence="3" type="ORF">SAMN02799615_02354</name>
</gene>
<organism evidence="3 4">
    <name type="scientific">Dyella marensis</name>
    <dbReference type="NCBI Taxonomy" id="500610"/>
    <lineage>
        <taxon>Bacteria</taxon>
        <taxon>Pseudomonadati</taxon>
        <taxon>Pseudomonadota</taxon>
        <taxon>Gammaproteobacteria</taxon>
        <taxon>Lysobacterales</taxon>
        <taxon>Rhodanobacteraceae</taxon>
        <taxon>Dyella</taxon>
    </lineage>
</organism>
<evidence type="ECO:0000313" key="3">
    <source>
        <dbReference type="EMBL" id="SFF08034.1"/>
    </source>
</evidence>
<accession>A0A1I2FRI7</accession>
<name>A0A1I2FRI7_9GAMM</name>
<proteinExistence type="predicted"/>
<keyword evidence="4" id="KW-1185">Reference proteome</keyword>
<dbReference type="InterPro" id="IPR025746">
    <property type="entry name" value="PilX_N_dom"/>
</dbReference>
<evidence type="ECO:0000313" key="4">
    <source>
        <dbReference type="Proteomes" id="UP000199477"/>
    </source>
</evidence>
<evidence type="ECO:0000259" key="1">
    <source>
        <dbReference type="Pfam" id="PF13681"/>
    </source>
</evidence>
<protein>
    <submittedName>
        <fullName evidence="3">Type IV pilus assembly protein PilX</fullName>
    </submittedName>
</protein>
<dbReference type="Proteomes" id="UP000199477">
    <property type="component" value="Unassembled WGS sequence"/>
</dbReference>
<sequence>MHRISCPRPLDRMAPQRGIVLLLALIFLLLLTLLASGAVGQALLQERMAGAQRNAQQAAFAAEAALRGAQWRLWSGAAAGALHCGEAPVADCHIDDPAHPNASIEAFRHASGWITEGATEYRGSNGSRDFTMLPGSGLDAEARRTAVLARNPVYVIEDLGPANSGTTAGTGRRIYRITARATGGRPNVVQVRESVFAAGGEGGGD</sequence>
<dbReference type="InterPro" id="IPR025205">
    <property type="entry name" value="PilX/PilW_C"/>
</dbReference>
<reference evidence="4" key="1">
    <citation type="submission" date="2016-10" db="EMBL/GenBank/DDBJ databases">
        <authorList>
            <person name="Varghese N."/>
            <person name="Submissions S."/>
        </authorList>
    </citation>
    <scope>NUCLEOTIDE SEQUENCE [LARGE SCALE GENOMIC DNA]</scope>
    <source>
        <strain evidence="4">UNC178MFTsu3.1</strain>
    </source>
</reference>
<dbReference type="AlphaFoldDB" id="A0A1I2FRI7"/>
<feature type="domain" description="Type 4 fimbrial biogenesis protein PilX N-terminal" evidence="2">
    <location>
        <begin position="17"/>
        <end position="67"/>
    </location>
</feature>